<organism evidence="1 2">
    <name type="scientific">Racocetra fulgida</name>
    <dbReference type="NCBI Taxonomy" id="60492"/>
    <lineage>
        <taxon>Eukaryota</taxon>
        <taxon>Fungi</taxon>
        <taxon>Fungi incertae sedis</taxon>
        <taxon>Mucoromycota</taxon>
        <taxon>Glomeromycotina</taxon>
        <taxon>Glomeromycetes</taxon>
        <taxon>Diversisporales</taxon>
        <taxon>Gigasporaceae</taxon>
        <taxon>Racocetra</taxon>
    </lineage>
</organism>
<reference evidence="1" key="1">
    <citation type="submission" date="2021-06" db="EMBL/GenBank/DDBJ databases">
        <authorList>
            <person name="Kallberg Y."/>
            <person name="Tangrot J."/>
            <person name="Rosling A."/>
        </authorList>
    </citation>
    <scope>NUCLEOTIDE SEQUENCE</scope>
    <source>
        <strain evidence="1">IN212</strain>
    </source>
</reference>
<proteinExistence type="predicted"/>
<dbReference type="AlphaFoldDB" id="A0A9N9K048"/>
<protein>
    <submittedName>
        <fullName evidence="1">14424_t:CDS:1</fullName>
    </submittedName>
</protein>
<dbReference type="OrthoDB" id="2448326at2759"/>
<sequence length="113" mass="13158">PWLYSELTQEQYQSLFYLSSEMTNEINQKLYKYLQIIIDELINKKNQANNLITKLMNNSEQVGFIKKCLNCQTSNINNKKQLCPNCNTKLPTISEVKQLNKPLEVTNIAEKSL</sequence>
<dbReference type="Proteomes" id="UP000789396">
    <property type="component" value="Unassembled WGS sequence"/>
</dbReference>
<evidence type="ECO:0000313" key="1">
    <source>
        <dbReference type="EMBL" id="CAG8805754.1"/>
    </source>
</evidence>
<feature type="non-terminal residue" evidence="1">
    <location>
        <position position="113"/>
    </location>
</feature>
<accession>A0A9N9K048</accession>
<feature type="non-terminal residue" evidence="1">
    <location>
        <position position="1"/>
    </location>
</feature>
<evidence type="ECO:0000313" key="2">
    <source>
        <dbReference type="Proteomes" id="UP000789396"/>
    </source>
</evidence>
<dbReference type="EMBL" id="CAJVPZ010077845">
    <property type="protein sequence ID" value="CAG8805754.1"/>
    <property type="molecule type" value="Genomic_DNA"/>
</dbReference>
<name>A0A9N9K048_9GLOM</name>
<gene>
    <name evidence="1" type="ORF">RFULGI_LOCUS18204</name>
</gene>
<comment type="caution">
    <text evidence="1">The sequence shown here is derived from an EMBL/GenBank/DDBJ whole genome shotgun (WGS) entry which is preliminary data.</text>
</comment>
<keyword evidence="2" id="KW-1185">Reference proteome</keyword>